<evidence type="ECO:0000256" key="1">
    <source>
        <dbReference type="ARBA" id="ARBA00004613"/>
    </source>
</evidence>
<evidence type="ECO:0000256" key="3">
    <source>
        <dbReference type="ARBA" id="ARBA00022473"/>
    </source>
</evidence>
<name>A0AAN9EBR0_CROPI</name>
<reference evidence="10 11" key="1">
    <citation type="submission" date="2024-01" db="EMBL/GenBank/DDBJ databases">
        <title>The genomes of 5 underutilized Papilionoideae crops provide insights into root nodulation and disease resistanc.</title>
        <authorList>
            <person name="Yuan L."/>
        </authorList>
    </citation>
    <scope>NUCLEOTIDE SEQUENCE [LARGE SCALE GENOMIC DNA]</scope>
    <source>
        <strain evidence="10">ZHUSHIDOU_FW_LH</strain>
        <tissue evidence="10">Leaf</tissue>
    </source>
</reference>
<comment type="caution">
    <text evidence="10">The sequence shown here is derived from an EMBL/GenBank/DDBJ whole genome shotgun (WGS) entry which is preliminary data.</text>
</comment>
<accession>A0AAN9EBR0</accession>
<evidence type="ECO:0000256" key="5">
    <source>
        <dbReference type="ARBA" id="ARBA00022641"/>
    </source>
</evidence>
<dbReference type="InterPro" id="IPR009438">
    <property type="entry name" value="Phytosulfokine"/>
</dbReference>
<evidence type="ECO:0000256" key="7">
    <source>
        <dbReference type="ARBA" id="ARBA00022782"/>
    </source>
</evidence>
<dbReference type="GO" id="GO:0008083">
    <property type="term" value="F:growth factor activity"/>
    <property type="evidence" value="ECO:0007669"/>
    <property type="project" value="UniProtKB-UniRule"/>
</dbReference>
<dbReference type="AlphaFoldDB" id="A0AAN9EBR0"/>
<keyword evidence="3 9" id="KW-0217">Developmental protein</keyword>
<keyword evidence="4 9" id="KW-0964">Secreted</keyword>
<dbReference type="PANTHER" id="PTHR33285:SF55">
    <property type="entry name" value="PHYTOSULFOKINES 3"/>
    <property type="match status" value="1"/>
</dbReference>
<keyword evidence="6 9" id="KW-0732">Signal</keyword>
<feature type="chain" id="PRO_5042668738" description="Phytosulfokine" evidence="9">
    <location>
        <begin position="23"/>
        <end position="78"/>
    </location>
</feature>
<organism evidence="10 11">
    <name type="scientific">Crotalaria pallida</name>
    <name type="common">Smooth rattlebox</name>
    <name type="synonym">Crotalaria striata</name>
    <dbReference type="NCBI Taxonomy" id="3830"/>
    <lineage>
        <taxon>Eukaryota</taxon>
        <taxon>Viridiplantae</taxon>
        <taxon>Streptophyta</taxon>
        <taxon>Embryophyta</taxon>
        <taxon>Tracheophyta</taxon>
        <taxon>Spermatophyta</taxon>
        <taxon>Magnoliopsida</taxon>
        <taxon>eudicotyledons</taxon>
        <taxon>Gunneridae</taxon>
        <taxon>Pentapetalae</taxon>
        <taxon>rosids</taxon>
        <taxon>fabids</taxon>
        <taxon>Fabales</taxon>
        <taxon>Fabaceae</taxon>
        <taxon>Papilionoideae</taxon>
        <taxon>50 kb inversion clade</taxon>
        <taxon>genistoids sensu lato</taxon>
        <taxon>core genistoids</taxon>
        <taxon>Crotalarieae</taxon>
        <taxon>Crotalaria</taxon>
    </lineage>
</organism>
<evidence type="ECO:0000313" key="11">
    <source>
        <dbReference type="Proteomes" id="UP001372338"/>
    </source>
</evidence>
<dbReference type="EMBL" id="JAYWIO010000007">
    <property type="protein sequence ID" value="KAK7252754.1"/>
    <property type="molecule type" value="Genomic_DNA"/>
</dbReference>
<evidence type="ECO:0000256" key="2">
    <source>
        <dbReference type="ARBA" id="ARBA00010781"/>
    </source>
</evidence>
<comment type="PTM">
    <text evidence="9">Sulfation is important for activity and for the binding to a putative membrane receptor.</text>
</comment>
<evidence type="ECO:0000256" key="9">
    <source>
        <dbReference type="RuleBase" id="RU368031"/>
    </source>
</evidence>
<comment type="function">
    <text evidence="9">Promotes plant cell differentiation, organogenesis and somatic embryogenesis as well as cell proliferation.</text>
</comment>
<keyword evidence="8 9" id="KW-0339">Growth factor</keyword>
<comment type="similarity">
    <text evidence="2 9">Belongs to the phytosulfokine family.</text>
</comment>
<proteinExistence type="inferred from homology"/>
<dbReference type="Proteomes" id="UP001372338">
    <property type="component" value="Unassembled WGS sequence"/>
</dbReference>
<dbReference type="GO" id="GO:0030154">
    <property type="term" value="P:cell differentiation"/>
    <property type="evidence" value="ECO:0007669"/>
    <property type="project" value="UniProtKB-UniRule"/>
</dbReference>
<evidence type="ECO:0000313" key="10">
    <source>
        <dbReference type="EMBL" id="KAK7252754.1"/>
    </source>
</evidence>
<keyword evidence="11" id="KW-1185">Reference proteome</keyword>
<gene>
    <name evidence="10" type="ORF">RIF29_36941</name>
</gene>
<evidence type="ECO:0000256" key="6">
    <source>
        <dbReference type="ARBA" id="ARBA00022729"/>
    </source>
</evidence>
<keyword evidence="7 9" id="KW-0221">Differentiation</keyword>
<dbReference type="GO" id="GO:0005576">
    <property type="term" value="C:extracellular region"/>
    <property type="evidence" value="ECO:0007669"/>
    <property type="project" value="UniProtKB-SubCell"/>
</dbReference>
<comment type="subcellular location">
    <subcellularLocation>
        <location evidence="1 9">Secreted</location>
    </subcellularLocation>
</comment>
<evidence type="ECO:0000256" key="8">
    <source>
        <dbReference type="ARBA" id="ARBA00023030"/>
    </source>
</evidence>
<dbReference type="GO" id="GO:0008283">
    <property type="term" value="P:cell population proliferation"/>
    <property type="evidence" value="ECO:0007669"/>
    <property type="project" value="UniProtKB-UniRule"/>
</dbReference>
<feature type="signal peptide" evidence="9">
    <location>
        <begin position="1"/>
        <end position="22"/>
    </location>
</feature>
<dbReference type="Pfam" id="PF06404">
    <property type="entry name" value="PSK"/>
    <property type="match status" value="1"/>
</dbReference>
<evidence type="ECO:0000256" key="4">
    <source>
        <dbReference type="ARBA" id="ARBA00022525"/>
    </source>
</evidence>
<sequence length="78" mass="8809">MTMKTTTLFFMALFLCYVLTHSTRPDPAFNNESSVVAHHQDVVVGVDTSCEGIGEEECLMRRTLAAHTDYIYTDNHKP</sequence>
<dbReference type="PANTHER" id="PTHR33285">
    <property type="entry name" value="PHYTOSULFOKINES 3"/>
    <property type="match status" value="1"/>
</dbReference>
<protein>
    <recommendedName>
        <fullName evidence="9">Phytosulfokine</fullName>
    </recommendedName>
    <component>
        <recommendedName>
            <fullName evidence="9">Phytosulfokine-alpha</fullName>
            <shortName evidence="9">PSK-alpha</shortName>
            <shortName evidence="9">Phytosulfokine-a</shortName>
        </recommendedName>
    </component>
    <component>
        <recommendedName>
            <fullName evidence="9">Phytosulfokine-beta</fullName>
            <shortName evidence="9">PSK-beta</shortName>
            <shortName evidence="9">Phytosulfokine-b</shortName>
        </recommendedName>
    </component>
</protein>
<comment type="PTM">
    <text evidence="9">PSK-alpha is produced by endopeptidase digestion. PSK-beta is produced from PSK-alpha by exopeptidase digestion.</text>
</comment>
<keyword evidence="5 9" id="KW-0765">Sulfation</keyword>